<evidence type="ECO:0000313" key="2">
    <source>
        <dbReference type="Proteomes" id="UP000008225"/>
    </source>
</evidence>
<sequence>CEEGYRIGNDRKTATHCPKGAYGAGCSSECQCVEENTLECSARNGSCTCKSGYQGNRCQKDGLLGPECWFSYVPCENEVSATEKLEVVTALLVTQEKPSVILLSRLECSRAISAHCNIRLPGSSDFPASASQVAGITGTHYHAQLIFVFLVETGFHHVSRASLELLILWSTRLGLPKCWDYRHEPPGPAYLVPSLASAPTKKAS</sequence>
<accession>A0A8I3WTA7</accession>
<dbReference type="PRINTS" id="PR02045">
    <property type="entry name" value="F138DOMAIN"/>
</dbReference>
<organism evidence="1 2">
    <name type="scientific">Callithrix jacchus</name>
    <name type="common">White-tufted-ear marmoset</name>
    <name type="synonym">Simia Jacchus</name>
    <dbReference type="NCBI Taxonomy" id="9483"/>
    <lineage>
        <taxon>Eukaryota</taxon>
        <taxon>Metazoa</taxon>
        <taxon>Chordata</taxon>
        <taxon>Craniata</taxon>
        <taxon>Vertebrata</taxon>
        <taxon>Euteleostomi</taxon>
        <taxon>Mammalia</taxon>
        <taxon>Eutheria</taxon>
        <taxon>Euarchontoglires</taxon>
        <taxon>Primates</taxon>
        <taxon>Haplorrhini</taxon>
        <taxon>Platyrrhini</taxon>
        <taxon>Cebidae</taxon>
        <taxon>Callitrichinae</taxon>
        <taxon>Callithrix</taxon>
        <taxon>Callithrix</taxon>
    </lineage>
</organism>
<dbReference type="GeneTree" id="ENSGT01150000286943"/>
<dbReference type="AlphaFoldDB" id="A0A8I3WTA7"/>
<dbReference type="InterPro" id="IPR009030">
    <property type="entry name" value="Growth_fac_rcpt_cys_sf"/>
</dbReference>
<name>A0A8I3WTA7_CALJA</name>
<keyword evidence="2" id="KW-1185">Reference proteome</keyword>
<reference evidence="1" key="3">
    <citation type="submission" date="2025-09" db="UniProtKB">
        <authorList>
            <consortium name="Ensembl"/>
        </authorList>
    </citation>
    <scope>IDENTIFICATION</scope>
</reference>
<evidence type="ECO:0008006" key="3">
    <source>
        <dbReference type="Google" id="ProtNLM"/>
    </source>
</evidence>
<proteinExistence type="predicted"/>
<dbReference type="SUPFAM" id="SSF57184">
    <property type="entry name" value="Growth factor receptor domain"/>
    <property type="match status" value="1"/>
</dbReference>
<dbReference type="PANTHER" id="PTHR12138">
    <property type="entry name" value="PRIMATE-EXPANDED PROTEIN FAMILY"/>
    <property type="match status" value="1"/>
</dbReference>
<dbReference type="Proteomes" id="UP000008225">
    <property type="component" value="Chromosome 17"/>
</dbReference>
<evidence type="ECO:0000313" key="1">
    <source>
        <dbReference type="Ensembl" id="ENSCJAP00000086416.1"/>
    </source>
</evidence>
<reference evidence="1" key="2">
    <citation type="submission" date="2025-08" db="UniProtKB">
        <authorList>
            <consortium name="Ensembl"/>
        </authorList>
    </citation>
    <scope>IDENTIFICATION</scope>
</reference>
<dbReference type="PANTHER" id="PTHR12138:SF162">
    <property type="entry name" value="CHROMOSOME UNDETERMINED SCAFFOLD_275, WHOLE GENOME SHOTGUN SEQUENCE"/>
    <property type="match status" value="1"/>
</dbReference>
<dbReference type="Ensembl" id="ENSCJAT00000124135.1">
    <property type="protein sequence ID" value="ENSCJAP00000086416.1"/>
    <property type="gene ID" value="ENSCJAG00000085019.1"/>
</dbReference>
<dbReference type="Gene3D" id="2.170.300.10">
    <property type="entry name" value="Tie2 ligand-binding domain superfamily"/>
    <property type="match status" value="1"/>
</dbReference>
<reference evidence="1 2" key="1">
    <citation type="submission" date="2009-03" db="EMBL/GenBank/DDBJ databases">
        <authorList>
            <person name="Warren W."/>
            <person name="Ye L."/>
            <person name="Minx P."/>
            <person name="Worley K."/>
            <person name="Gibbs R."/>
            <person name="Wilson R.K."/>
        </authorList>
    </citation>
    <scope>NUCLEOTIDE SEQUENCE [LARGE SCALE GENOMIC DNA]</scope>
</reference>
<protein>
    <recommendedName>
        <fullName evidence="3">EGF-like domain-containing protein</fullName>
    </recommendedName>
</protein>